<evidence type="ECO:0000256" key="1">
    <source>
        <dbReference type="SAM" id="Phobius"/>
    </source>
</evidence>
<accession>Q484I7</accession>
<feature type="transmembrane region" description="Helical" evidence="1">
    <location>
        <begin position="61"/>
        <end position="89"/>
    </location>
</feature>
<dbReference type="PANTHER" id="PTHR31721">
    <property type="entry name" value="OS06G0710300 PROTEIN"/>
    <property type="match status" value="1"/>
</dbReference>
<dbReference type="PROSITE" id="PS51257">
    <property type="entry name" value="PROKAR_LIPOPROTEIN"/>
    <property type="match status" value="1"/>
</dbReference>
<feature type="transmembrane region" description="Helical" evidence="1">
    <location>
        <begin position="116"/>
        <end position="133"/>
    </location>
</feature>
<feature type="transmembrane region" description="Helical" evidence="1">
    <location>
        <begin position="139"/>
        <end position="159"/>
    </location>
</feature>
<dbReference type="HOGENOM" id="CLU_066743_4_0_6"/>
<dbReference type="InterPro" id="IPR005134">
    <property type="entry name" value="UPF0114"/>
</dbReference>
<feature type="transmembrane region" description="Helical" evidence="1">
    <location>
        <begin position="14"/>
        <end position="41"/>
    </location>
</feature>
<gene>
    <name evidence="2" type="ordered locus">CPS_1797</name>
</gene>
<dbReference type="PANTHER" id="PTHR31721:SF4">
    <property type="entry name" value="OS06G0710300 PROTEIN"/>
    <property type="match status" value="1"/>
</dbReference>
<keyword evidence="1" id="KW-0472">Membrane</keyword>
<dbReference type="EMBL" id="CP000083">
    <property type="protein sequence ID" value="AAZ27952.1"/>
    <property type="molecule type" value="Genomic_DNA"/>
</dbReference>
<dbReference type="KEGG" id="cps:CPS_1797"/>
<dbReference type="PIRSF" id="PIRSF026509">
    <property type="entry name" value="UCP026509"/>
    <property type="match status" value="1"/>
</dbReference>
<dbReference type="AlphaFoldDB" id="Q484I7"/>
<organism evidence="2 3">
    <name type="scientific">Colwellia psychrerythraea (strain 34H / ATCC BAA-681)</name>
    <name type="common">Vibrio psychroerythus</name>
    <dbReference type="NCBI Taxonomy" id="167879"/>
    <lineage>
        <taxon>Bacteria</taxon>
        <taxon>Pseudomonadati</taxon>
        <taxon>Pseudomonadota</taxon>
        <taxon>Gammaproteobacteria</taxon>
        <taxon>Alteromonadales</taxon>
        <taxon>Colwelliaceae</taxon>
        <taxon>Colwellia</taxon>
    </lineage>
</organism>
<sequence length="164" mass="18572">MEKRFESLLWSSRLLLLFGVVCCVITAATLILLGCVEVFHLLQGMFSYLITHSSDVSRDNLVLMVIEILDTFLLSSILFIFAFGLYELFISSIEESNKHQSKAFQISSIDELKAKLGKVIVMILVIKLFSYLVEIKPQNIVEILYMAIIVLLVSVSLWLGHAKK</sequence>
<keyword evidence="1" id="KW-0812">Transmembrane</keyword>
<name>Q484I7_COLP3</name>
<protein>
    <submittedName>
        <fullName evidence="2">Putative membrane protein</fullName>
    </submittedName>
</protein>
<dbReference type="RefSeq" id="WP_011042622.1">
    <property type="nucleotide sequence ID" value="NC_003910.7"/>
</dbReference>
<reference evidence="2" key="1">
    <citation type="journal article" date="2005" name="Proc. Natl. Acad. Sci. U.S.A.">
        <title>The psychrophilic lifestyle as revealed by the genome sequence of Colwellia psychrerythraea 34H through genomic and proteomic analyses.</title>
        <authorList>
            <person name="Methe B.A."/>
            <person name="Nelson K.E."/>
            <person name="Deming J.W."/>
            <person name="Momen B."/>
            <person name="Melamud E."/>
            <person name="Zhang X."/>
            <person name="Moult J."/>
            <person name="Madupu R."/>
            <person name="Nelson W.C."/>
            <person name="Dodson R.J."/>
            <person name="Brinkac L.M."/>
            <person name="Daugherty S.C."/>
            <person name="Durkin A.S."/>
            <person name="DeBoy R.T."/>
            <person name="Kolonay J.F."/>
            <person name="Sullivan S.A."/>
            <person name="Zhou L."/>
            <person name="Davidsen T.M."/>
            <person name="Wu M."/>
            <person name="Huston A.L."/>
            <person name="Lewis M."/>
            <person name="Weaver B."/>
            <person name="Weidman J.F."/>
            <person name="Khouri H."/>
            <person name="Utterback T.R."/>
            <person name="Feldblyum T.V."/>
            <person name="Fraser C.M."/>
        </authorList>
    </citation>
    <scope>NUCLEOTIDE SEQUENCE [LARGE SCALE GENOMIC DNA]</scope>
    <source>
        <strain evidence="2">34H</strain>
    </source>
</reference>
<dbReference type="Proteomes" id="UP000000547">
    <property type="component" value="Chromosome"/>
</dbReference>
<dbReference type="STRING" id="167879.CPS_1797"/>
<dbReference type="Pfam" id="PF03350">
    <property type="entry name" value="UPF0114"/>
    <property type="match status" value="1"/>
</dbReference>
<proteinExistence type="predicted"/>
<evidence type="ECO:0000313" key="2">
    <source>
        <dbReference type="EMBL" id="AAZ27952.1"/>
    </source>
</evidence>
<keyword evidence="1" id="KW-1133">Transmembrane helix</keyword>
<evidence type="ECO:0000313" key="3">
    <source>
        <dbReference type="Proteomes" id="UP000000547"/>
    </source>
</evidence>